<organism evidence="1 2">
    <name type="scientific">Sporormia fimetaria CBS 119925</name>
    <dbReference type="NCBI Taxonomy" id="1340428"/>
    <lineage>
        <taxon>Eukaryota</taxon>
        <taxon>Fungi</taxon>
        <taxon>Dikarya</taxon>
        <taxon>Ascomycota</taxon>
        <taxon>Pezizomycotina</taxon>
        <taxon>Dothideomycetes</taxon>
        <taxon>Pleosporomycetidae</taxon>
        <taxon>Pleosporales</taxon>
        <taxon>Sporormiaceae</taxon>
        <taxon>Sporormia</taxon>
    </lineage>
</organism>
<keyword evidence="2" id="KW-1185">Reference proteome</keyword>
<dbReference type="Proteomes" id="UP000799440">
    <property type="component" value="Unassembled WGS sequence"/>
</dbReference>
<protein>
    <submittedName>
        <fullName evidence="1">Uncharacterized protein</fullName>
    </submittedName>
</protein>
<name>A0A6A6VAC0_9PLEO</name>
<gene>
    <name evidence="1" type="ORF">M011DRAFT_458707</name>
</gene>
<sequence length="185" mass="21455">MAAPVFDPLMKVCRPYSVKTIQTFAANSRWPVQDGSWDPRLYPHGPPDNRIQLLHHLYEGLVADDPKAFTIALRNLYPFQNPQNFTTMNLPPECTRHGLLLEDKERAKILVGLMDYLYLYFYGKGYPKGKIIQDKSLEQRPYVQAIKGKHADIAKPRLSNEEVARVLQDCRGFLRQHDVSIRRYI</sequence>
<accession>A0A6A6VAC0</accession>
<evidence type="ECO:0000313" key="1">
    <source>
        <dbReference type="EMBL" id="KAF2747043.1"/>
    </source>
</evidence>
<dbReference type="AlphaFoldDB" id="A0A6A6VAC0"/>
<dbReference type="EMBL" id="MU006574">
    <property type="protein sequence ID" value="KAF2747043.1"/>
    <property type="molecule type" value="Genomic_DNA"/>
</dbReference>
<proteinExistence type="predicted"/>
<evidence type="ECO:0000313" key="2">
    <source>
        <dbReference type="Proteomes" id="UP000799440"/>
    </source>
</evidence>
<reference evidence="1" key="1">
    <citation type="journal article" date="2020" name="Stud. Mycol.">
        <title>101 Dothideomycetes genomes: a test case for predicting lifestyles and emergence of pathogens.</title>
        <authorList>
            <person name="Haridas S."/>
            <person name="Albert R."/>
            <person name="Binder M."/>
            <person name="Bloem J."/>
            <person name="Labutti K."/>
            <person name="Salamov A."/>
            <person name="Andreopoulos B."/>
            <person name="Baker S."/>
            <person name="Barry K."/>
            <person name="Bills G."/>
            <person name="Bluhm B."/>
            <person name="Cannon C."/>
            <person name="Castanera R."/>
            <person name="Culley D."/>
            <person name="Daum C."/>
            <person name="Ezra D."/>
            <person name="Gonzalez J."/>
            <person name="Henrissat B."/>
            <person name="Kuo A."/>
            <person name="Liang C."/>
            <person name="Lipzen A."/>
            <person name="Lutzoni F."/>
            <person name="Magnuson J."/>
            <person name="Mondo S."/>
            <person name="Nolan M."/>
            <person name="Ohm R."/>
            <person name="Pangilinan J."/>
            <person name="Park H.-J."/>
            <person name="Ramirez L."/>
            <person name="Alfaro M."/>
            <person name="Sun H."/>
            <person name="Tritt A."/>
            <person name="Yoshinaga Y."/>
            <person name="Zwiers L.-H."/>
            <person name="Turgeon B."/>
            <person name="Goodwin S."/>
            <person name="Spatafora J."/>
            <person name="Crous P."/>
            <person name="Grigoriev I."/>
        </authorList>
    </citation>
    <scope>NUCLEOTIDE SEQUENCE</scope>
    <source>
        <strain evidence="1">CBS 119925</strain>
    </source>
</reference>